<gene>
    <name evidence="1" type="ORF">Z518_00895</name>
</gene>
<evidence type="ECO:0000313" key="2">
    <source>
        <dbReference type="Proteomes" id="UP000053617"/>
    </source>
</evidence>
<organism evidence="1 2">
    <name type="scientific">Rhinocladiella mackenziei CBS 650.93</name>
    <dbReference type="NCBI Taxonomy" id="1442369"/>
    <lineage>
        <taxon>Eukaryota</taxon>
        <taxon>Fungi</taxon>
        <taxon>Dikarya</taxon>
        <taxon>Ascomycota</taxon>
        <taxon>Pezizomycotina</taxon>
        <taxon>Eurotiomycetes</taxon>
        <taxon>Chaetothyriomycetidae</taxon>
        <taxon>Chaetothyriales</taxon>
        <taxon>Herpotrichiellaceae</taxon>
        <taxon>Rhinocladiella</taxon>
    </lineage>
</organism>
<dbReference type="RefSeq" id="XP_013276950.1">
    <property type="nucleotide sequence ID" value="XM_013421496.1"/>
</dbReference>
<evidence type="ECO:0000313" key="1">
    <source>
        <dbReference type="EMBL" id="KIX09814.1"/>
    </source>
</evidence>
<sequence>MDFVPIDHTLPTPTDLCVKIAAVHRHSISPKEGAFGFPILSYHGPFSQLVEWDSDWSRFFARMLSHLFDTVTKLHGPWDDHCQADFRRLIDHTVPHLLGPLQSNGRTLKPCLVHGNLSASTMGVNLETGEPILFSPSPFYAHNEYDLGGWRRKTGSLSWPYFREYRKYFPPSEPSEEWDDRLQLYSVKFNLMDLLITPEAVDIRRQIDDDIRSLNSKYLPPSAGIL</sequence>
<dbReference type="PANTHER" id="PTHR12149">
    <property type="entry name" value="FRUCTOSAMINE 3 KINASE-RELATED PROTEIN"/>
    <property type="match status" value="1"/>
</dbReference>
<proteinExistence type="predicted"/>
<dbReference type="OrthoDB" id="5772781at2759"/>
<keyword evidence="2" id="KW-1185">Reference proteome</keyword>
<dbReference type="AlphaFoldDB" id="A0A0D2IUN9"/>
<dbReference type="GeneID" id="25288966"/>
<evidence type="ECO:0008006" key="3">
    <source>
        <dbReference type="Google" id="ProtNLM"/>
    </source>
</evidence>
<dbReference type="Proteomes" id="UP000053617">
    <property type="component" value="Unassembled WGS sequence"/>
</dbReference>
<accession>A0A0D2IUN9</accession>
<reference evidence="1 2" key="1">
    <citation type="submission" date="2015-01" db="EMBL/GenBank/DDBJ databases">
        <title>The Genome Sequence of Rhinocladiella mackenzie CBS 650.93.</title>
        <authorList>
            <consortium name="The Broad Institute Genomics Platform"/>
            <person name="Cuomo C."/>
            <person name="de Hoog S."/>
            <person name="Gorbushina A."/>
            <person name="Stielow B."/>
            <person name="Teixiera M."/>
            <person name="Abouelleil A."/>
            <person name="Chapman S.B."/>
            <person name="Priest M."/>
            <person name="Young S.K."/>
            <person name="Wortman J."/>
            <person name="Nusbaum C."/>
            <person name="Birren B."/>
        </authorList>
    </citation>
    <scope>NUCLEOTIDE SEQUENCE [LARGE SCALE GENOMIC DNA]</scope>
    <source>
        <strain evidence="1 2">CBS 650.93</strain>
    </source>
</reference>
<dbReference type="InterPro" id="IPR016477">
    <property type="entry name" value="Fructo-/Ketosamine-3-kinase"/>
</dbReference>
<protein>
    <recommendedName>
        <fullName evidence="3">Protein-ribulosamine 3-kinase</fullName>
    </recommendedName>
</protein>
<dbReference type="VEuPathDB" id="FungiDB:Z518_00895"/>
<dbReference type="Gene3D" id="3.90.1200.10">
    <property type="match status" value="1"/>
</dbReference>
<name>A0A0D2IUN9_9EURO</name>
<dbReference type="PANTHER" id="PTHR12149:SF8">
    <property type="entry name" value="PROTEIN-RIBULOSAMINE 3-KINASE"/>
    <property type="match status" value="1"/>
</dbReference>
<dbReference type="EMBL" id="KN847475">
    <property type="protein sequence ID" value="KIX09814.1"/>
    <property type="molecule type" value="Genomic_DNA"/>
</dbReference>
<dbReference type="Pfam" id="PF03881">
    <property type="entry name" value="Fructosamin_kin"/>
    <property type="match status" value="1"/>
</dbReference>
<dbReference type="HOGENOM" id="CLU_036517_1_1_1"/>